<comment type="caution">
    <text evidence="2">The sequence shown here is derived from an EMBL/GenBank/DDBJ whole genome shotgun (WGS) entry which is preliminary data.</text>
</comment>
<keyword evidence="3" id="KW-1185">Reference proteome</keyword>
<name>A0AAV7G902_DENCH</name>
<feature type="chain" id="PRO_5043473696" evidence="1">
    <location>
        <begin position="28"/>
        <end position="109"/>
    </location>
</feature>
<sequence>MAYDKKLSLVLLVSAMICSVSLRSVDAHPCYCNCFKLCMSLDPKEVSPPICSNLCNSYCIRKGFPGKPDHGDKYCGIKVHSGHKEHHPSGRESLFNRHQKKKINIINVA</sequence>
<feature type="signal peptide" evidence="1">
    <location>
        <begin position="1"/>
        <end position="27"/>
    </location>
</feature>
<dbReference type="AlphaFoldDB" id="A0AAV7G902"/>
<keyword evidence="1" id="KW-0732">Signal</keyword>
<dbReference type="Proteomes" id="UP000775213">
    <property type="component" value="Unassembled WGS sequence"/>
</dbReference>
<evidence type="ECO:0000313" key="3">
    <source>
        <dbReference type="Proteomes" id="UP000775213"/>
    </source>
</evidence>
<reference evidence="2 3" key="1">
    <citation type="journal article" date="2021" name="Hortic Res">
        <title>Chromosome-scale assembly of the Dendrobium chrysotoxum genome enhances the understanding of orchid evolution.</title>
        <authorList>
            <person name="Zhang Y."/>
            <person name="Zhang G.Q."/>
            <person name="Zhang D."/>
            <person name="Liu X.D."/>
            <person name="Xu X.Y."/>
            <person name="Sun W.H."/>
            <person name="Yu X."/>
            <person name="Zhu X."/>
            <person name="Wang Z.W."/>
            <person name="Zhao X."/>
            <person name="Zhong W.Y."/>
            <person name="Chen H."/>
            <person name="Yin W.L."/>
            <person name="Huang T."/>
            <person name="Niu S.C."/>
            <person name="Liu Z.J."/>
        </authorList>
    </citation>
    <scope>NUCLEOTIDE SEQUENCE [LARGE SCALE GENOMIC DNA]</scope>
    <source>
        <strain evidence="2">Lindl</strain>
    </source>
</reference>
<accession>A0AAV7G902</accession>
<evidence type="ECO:0000313" key="2">
    <source>
        <dbReference type="EMBL" id="KAH0451997.1"/>
    </source>
</evidence>
<organism evidence="2 3">
    <name type="scientific">Dendrobium chrysotoxum</name>
    <name type="common">Orchid</name>
    <dbReference type="NCBI Taxonomy" id="161865"/>
    <lineage>
        <taxon>Eukaryota</taxon>
        <taxon>Viridiplantae</taxon>
        <taxon>Streptophyta</taxon>
        <taxon>Embryophyta</taxon>
        <taxon>Tracheophyta</taxon>
        <taxon>Spermatophyta</taxon>
        <taxon>Magnoliopsida</taxon>
        <taxon>Liliopsida</taxon>
        <taxon>Asparagales</taxon>
        <taxon>Orchidaceae</taxon>
        <taxon>Epidendroideae</taxon>
        <taxon>Malaxideae</taxon>
        <taxon>Dendrobiinae</taxon>
        <taxon>Dendrobium</taxon>
    </lineage>
</organism>
<evidence type="ECO:0000256" key="1">
    <source>
        <dbReference type="SAM" id="SignalP"/>
    </source>
</evidence>
<proteinExistence type="predicted"/>
<dbReference type="EMBL" id="JAGFBR010000017">
    <property type="protein sequence ID" value="KAH0451997.1"/>
    <property type="molecule type" value="Genomic_DNA"/>
</dbReference>
<protein>
    <submittedName>
        <fullName evidence="2">Uncharacterized protein</fullName>
    </submittedName>
</protein>
<gene>
    <name evidence="2" type="ORF">IEQ34_019296</name>
</gene>